<keyword evidence="4" id="KW-1199">Hemostasis impairing toxin</keyword>
<dbReference type="InterPro" id="IPR051487">
    <property type="entry name" value="Ser/Thr_Proteases_Immune/Dev"/>
</dbReference>
<name>A0A9R0DFH8_SPOFR</name>
<dbReference type="PROSITE" id="PS50240">
    <property type="entry name" value="TRYPSIN_DOM"/>
    <property type="match status" value="1"/>
</dbReference>
<dbReference type="Gene3D" id="2.40.10.10">
    <property type="entry name" value="Trypsin-like serine proteases"/>
    <property type="match status" value="1"/>
</dbReference>
<feature type="signal peptide" evidence="8">
    <location>
        <begin position="1"/>
        <end position="17"/>
    </location>
</feature>
<evidence type="ECO:0000256" key="7">
    <source>
        <dbReference type="ARBA" id="ARBA00084094"/>
    </source>
</evidence>
<keyword evidence="8" id="KW-0732">Signal</keyword>
<organism evidence="10 11">
    <name type="scientific">Spodoptera frugiperda</name>
    <name type="common">Fall armyworm</name>
    <dbReference type="NCBI Taxonomy" id="7108"/>
    <lineage>
        <taxon>Eukaryota</taxon>
        <taxon>Metazoa</taxon>
        <taxon>Ecdysozoa</taxon>
        <taxon>Arthropoda</taxon>
        <taxon>Hexapoda</taxon>
        <taxon>Insecta</taxon>
        <taxon>Pterygota</taxon>
        <taxon>Neoptera</taxon>
        <taxon>Endopterygota</taxon>
        <taxon>Lepidoptera</taxon>
        <taxon>Glossata</taxon>
        <taxon>Ditrysia</taxon>
        <taxon>Noctuoidea</taxon>
        <taxon>Noctuidae</taxon>
        <taxon>Amphipyrinae</taxon>
        <taxon>Spodoptera</taxon>
    </lineage>
</organism>
<dbReference type="Pfam" id="PF00089">
    <property type="entry name" value="Trypsin"/>
    <property type="match status" value="1"/>
</dbReference>
<dbReference type="GO" id="GO:0004252">
    <property type="term" value="F:serine-type endopeptidase activity"/>
    <property type="evidence" value="ECO:0007669"/>
    <property type="project" value="InterPro"/>
</dbReference>
<evidence type="ECO:0000256" key="6">
    <source>
        <dbReference type="ARBA" id="ARBA00055534"/>
    </source>
</evidence>
<dbReference type="PROSITE" id="PS00134">
    <property type="entry name" value="TRYPSIN_HIS"/>
    <property type="match status" value="1"/>
</dbReference>
<dbReference type="PRINTS" id="PR00722">
    <property type="entry name" value="CHYMOTRYPSIN"/>
</dbReference>
<accession>A0A9R0DFH8</accession>
<dbReference type="GO" id="GO:0005576">
    <property type="term" value="C:extracellular region"/>
    <property type="evidence" value="ECO:0007669"/>
    <property type="project" value="UniProtKB-SubCell"/>
</dbReference>
<dbReference type="GeneID" id="118276742"/>
<dbReference type="PANTHER" id="PTHR24256">
    <property type="entry name" value="TRYPTASE-RELATED"/>
    <property type="match status" value="1"/>
</dbReference>
<dbReference type="FunFam" id="2.40.10.10:FF:000068">
    <property type="entry name" value="transmembrane protease serine 2"/>
    <property type="match status" value="1"/>
</dbReference>
<dbReference type="CDD" id="cd00190">
    <property type="entry name" value="Tryp_SPc"/>
    <property type="match status" value="1"/>
</dbReference>
<dbReference type="InterPro" id="IPR018114">
    <property type="entry name" value="TRYPSIN_HIS"/>
</dbReference>
<dbReference type="OrthoDB" id="6380398at2759"/>
<evidence type="ECO:0000313" key="10">
    <source>
        <dbReference type="Proteomes" id="UP000829999"/>
    </source>
</evidence>
<dbReference type="InterPro" id="IPR043504">
    <property type="entry name" value="Peptidase_S1_PA_chymotrypsin"/>
</dbReference>
<dbReference type="GO" id="GO:0090729">
    <property type="term" value="F:toxin activity"/>
    <property type="evidence" value="ECO:0007669"/>
    <property type="project" value="UniProtKB-KW"/>
</dbReference>
<proteinExistence type="inferred from homology"/>
<keyword evidence="3" id="KW-1015">Disulfide bond</keyword>
<evidence type="ECO:0000259" key="9">
    <source>
        <dbReference type="PROSITE" id="PS50240"/>
    </source>
</evidence>
<feature type="chain" id="PRO_5040133052" evidence="8">
    <location>
        <begin position="18"/>
        <end position="260"/>
    </location>
</feature>
<evidence type="ECO:0000256" key="3">
    <source>
        <dbReference type="ARBA" id="ARBA00023157"/>
    </source>
</evidence>
<dbReference type="InterPro" id="IPR001314">
    <property type="entry name" value="Peptidase_S1A"/>
</dbReference>
<dbReference type="InterPro" id="IPR001254">
    <property type="entry name" value="Trypsin_dom"/>
</dbReference>
<reference evidence="11" key="1">
    <citation type="submission" date="2025-08" db="UniProtKB">
        <authorList>
            <consortium name="RefSeq"/>
        </authorList>
    </citation>
    <scope>IDENTIFICATION</scope>
    <source>
        <tissue evidence="11">Whole larval tissue</tissue>
    </source>
</reference>
<dbReference type="RefSeq" id="XP_035451148.2">
    <property type="nucleotide sequence ID" value="XM_035595255.2"/>
</dbReference>
<protein>
    <submittedName>
        <fullName evidence="11">Serine protease 52-like</fullName>
    </submittedName>
</protein>
<sequence length="260" mass="29197">MILHNFIVLSLLTYVKCSRHQLIVGGTRAKITDFPHAMALYVICNNRLTYRQSMYVCGASVLSEWIALTAAHCIAGCIFTESVYSVTAGTDTLRRGLHSTIKALYYHKKYDDVGMANDIGLLRLRTKMPFSSVIKRVVILPNPPYREEAQVVGWGAIQDVPNIIIMTKYLFFIDQYVVRNHICDICLETIKEGAFCAESKTKTKYAASGDSGSALVLRGYIQIGIVSFKMLHLSNSLVVYTNTSSFSKWIKKHAEKLHCL</sequence>
<evidence type="ECO:0000256" key="1">
    <source>
        <dbReference type="ARBA" id="ARBA00004239"/>
    </source>
</evidence>
<evidence type="ECO:0000256" key="4">
    <source>
        <dbReference type="ARBA" id="ARBA00023240"/>
    </source>
</evidence>
<comment type="function">
    <text evidence="6">Fibrinolytic activity; shows preferential cleavage of Arg-Gly bonds in all three fibrinogen chains. Contact with the caterpillars causes severe bleeding, due the anticoagulant effect of the protein.</text>
</comment>
<dbReference type="SUPFAM" id="SSF50494">
    <property type="entry name" value="Trypsin-like serine proteases"/>
    <property type="match status" value="1"/>
</dbReference>
<feature type="domain" description="Peptidase S1" evidence="9">
    <location>
        <begin position="23"/>
        <end position="255"/>
    </location>
</feature>
<dbReference type="GO" id="GO:0006508">
    <property type="term" value="P:proteolysis"/>
    <property type="evidence" value="ECO:0007669"/>
    <property type="project" value="InterPro"/>
</dbReference>
<keyword evidence="10" id="KW-1185">Reference proteome</keyword>
<keyword evidence="2" id="KW-0800">Toxin</keyword>
<comment type="subcellular location">
    <subcellularLocation>
        <location evidence="1">Secreted</location>
        <location evidence="1">Extracellular space</location>
    </subcellularLocation>
</comment>
<evidence type="ECO:0000256" key="5">
    <source>
        <dbReference type="ARBA" id="ARBA00024195"/>
    </source>
</evidence>
<dbReference type="Proteomes" id="UP000829999">
    <property type="component" value="Chromosome 15"/>
</dbReference>
<dbReference type="SMART" id="SM00020">
    <property type="entry name" value="Tryp_SPc"/>
    <property type="match status" value="1"/>
</dbReference>
<dbReference type="InterPro" id="IPR009003">
    <property type="entry name" value="Peptidase_S1_PA"/>
</dbReference>
<comment type="similarity">
    <text evidence="5">Belongs to the peptidase S1 family. CLIP subfamily.</text>
</comment>
<gene>
    <name evidence="11" type="primary">LOC118276742</name>
</gene>
<dbReference type="AlphaFoldDB" id="A0A9R0DFH8"/>
<evidence type="ECO:0000313" key="11">
    <source>
        <dbReference type="RefSeq" id="XP_035451148.2"/>
    </source>
</evidence>
<evidence type="ECO:0000256" key="2">
    <source>
        <dbReference type="ARBA" id="ARBA00022656"/>
    </source>
</evidence>
<keyword evidence="7" id="KW-1205">Fibrinolytic toxin</keyword>
<evidence type="ECO:0000256" key="8">
    <source>
        <dbReference type="SAM" id="SignalP"/>
    </source>
</evidence>